<proteinExistence type="predicted"/>
<dbReference type="Pfam" id="PF01418">
    <property type="entry name" value="HTH_6"/>
    <property type="match status" value="1"/>
</dbReference>
<evidence type="ECO:0000256" key="2">
    <source>
        <dbReference type="ARBA" id="ARBA00023125"/>
    </source>
</evidence>
<evidence type="ECO:0000259" key="5">
    <source>
        <dbReference type="PROSITE" id="PS51464"/>
    </source>
</evidence>
<dbReference type="GO" id="GO:0003700">
    <property type="term" value="F:DNA-binding transcription factor activity"/>
    <property type="evidence" value="ECO:0007669"/>
    <property type="project" value="InterPro"/>
</dbReference>
<dbReference type="PROSITE" id="PS51464">
    <property type="entry name" value="SIS"/>
    <property type="match status" value="1"/>
</dbReference>
<evidence type="ECO:0000256" key="1">
    <source>
        <dbReference type="ARBA" id="ARBA00023015"/>
    </source>
</evidence>
<feature type="domain" description="SIS" evidence="5">
    <location>
        <begin position="124"/>
        <end position="265"/>
    </location>
</feature>
<dbReference type="InterPro" id="IPR009057">
    <property type="entry name" value="Homeodomain-like_sf"/>
</dbReference>
<sequence length="285" mass="31452">MESKHVYHRVTSIFDDLTKSERKIARLVLDRPNDVLKMTATDLADESNTSPASVIRFCKSIGIPSFPELKLQLAGEREIPVTDSYSDVLPDEQLSDVKMKLLGNAYQSMKETIQLMDEATIMKAVAMIEQASIVYVYGVGSSNLVSENMSQKWNRVGKVCITMTDVHLLMSSLSSAPKGALFVGISNSGETSEVLAVMKLAQELSLKTMGITQFGVNSLSKLADLCIQTVRSKEAELRSAATSSLMSQFITLDVLFQSYVLQNYEENMAAIRSSRKAVDSYKATY</sequence>
<evidence type="ECO:0000259" key="4">
    <source>
        <dbReference type="PROSITE" id="PS51071"/>
    </source>
</evidence>
<dbReference type="Gene3D" id="1.10.10.10">
    <property type="entry name" value="Winged helix-like DNA-binding domain superfamily/Winged helix DNA-binding domain"/>
    <property type="match status" value="1"/>
</dbReference>
<keyword evidence="1" id="KW-0805">Transcription regulation</keyword>
<dbReference type="RefSeq" id="WP_209529976.1">
    <property type="nucleotide sequence ID" value="NZ_JAEEGA010000011.1"/>
</dbReference>
<dbReference type="Pfam" id="PF01380">
    <property type="entry name" value="SIS"/>
    <property type="match status" value="1"/>
</dbReference>
<keyword evidence="3" id="KW-0804">Transcription</keyword>
<dbReference type="Gene3D" id="3.40.50.10490">
    <property type="entry name" value="Glucose-6-phosphate isomerase like protein, domain 1"/>
    <property type="match status" value="1"/>
</dbReference>
<dbReference type="InterPro" id="IPR036388">
    <property type="entry name" value="WH-like_DNA-bd_sf"/>
</dbReference>
<dbReference type="InterPro" id="IPR000281">
    <property type="entry name" value="HTH_RpiR"/>
</dbReference>
<comment type="caution">
    <text evidence="6">The sequence shown here is derived from an EMBL/GenBank/DDBJ whole genome shotgun (WGS) entry which is preliminary data.</text>
</comment>
<dbReference type="PANTHER" id="PTHR30514:SF10">
    <property type="entry name" value="MURR_RPIR FAMILY TRANSCRIPTIONAL REGULATOR"/>
    <property type="match status" value="1"/>
</dbReference>
<protein>
    <submittedName>
        <fullName evidence="6">MurR/RpiR family transcriptional regulator</fullName>
    </submittedName>
</protein>
<evidence type="ECO:0000313" key="7">
    <source>
        <dbReference type="Proteomes" id="UP000674938"/>
    </source>
</evidence>
<keyword evidence="2" id="KW-0238">DNA-binding</keyword>
<dbReference type="GO" id="GO:1901135">
    <property type="term" value="P:carbohydrate derivative metabolic process"/>
    <property type="evidence" value="ECO:0007669"/>
    <property type="project" value="InterPro"/>
</dbReference>
<dbReference type="AlphaFoldDB" id="A0A940SXR0"/>
<dbReference type="InterPro" id="IPR001347">
    <property type="entry name" value="SIS_dom"/>
</dbReference>
<dbReference type="Proteomes" id="UP000674938">
    <property type="component" value="Unassembled WGS sequence"/>
</dbReference>
<organism evidence="6 7">
    <name type="scientific">Vagococcus allomyrinae</name>
    <dbReference type="NCBI Taxonomy" id="2794353"/>
    <lineage>
        <taxon>Bacteria</taxon>
        <taxon>Bacillati</taxon>
        <taxon>Bacillota</taxon>
        <taxon>Bacilli</taxon>
        <taxon>Lactobacillales</taxon>
        <taxon>Enterococcaceae</taxon>
        <taxon>Vagococcus</taxon>
    </lineage>
</organism>
<dbReference type="InterPro" id="IPR035472">
    <property type="entry name" value="RpiR-like_SIS"/>
</dbReference>
<dbReference type="SUPFAM" id="SSF46689">
    <property type="entry name" value="Homeodomain-like"/>
    <property type="match status" value="1"/>
</dbReference>
<name>A0A940SXR0_9ENTE</name>
<gene>
    <name evidence="6" type="ORF">I6N95_16550</name>
</gene>
<dbReference type="GO" id="GO:0097367">
    <property type="term" value="F:carbohydrate derivative binding"/>
    <property type="evidence" value="ECO:0007669"/>
    <property type="project" value="InterPro"/>
</dbReference>
<evidence type="ECO:0000256" key="3">
    <source>
        <dbReference type="ARBA" id="ARBA00023163"/>
    </source>
</evidence>
<accession>A0A940SXR0</accession>
<dbReference type="GO" id="GO:0003677">
    <property type="term" value="F:DNA binding"/>
    <property type="evidence" value="ECO:0007669"/>
    <property type="project" value="UniProtKB-KW"/>
</dbReference>
<dbReference type="CDD" id="cd05013">
    <property type="entry name" value="SIS_RpiR"/>
    <property type="match status" value="1"/>
</dbReference>
<dbReference type="PANTHER" id="PTHR30514">
    <property type="entry name" value="GLUCOKINASE"/>
    <property type="match status" value="1"/>
</dbReference>
<feature type="domain" description="HTH rpiR-type" evidence="4">
    <location>
        <begin position="4"/>
        <end position="80"/>
    </location>
</feature>
<keyword evidence="7" id="KW-1185">Reference proteome</keyword>
<dbReference type="EMBL" id="JAEEGA010000011">
    <property type="protein sequence ID" value="MBP1042628.1"/>
    <property type="molecule type" value="Genomic_DNA"/>
</dbReference>
<dbReference type="InterPro" id="IPR047640">
    <property type="entry name" value="RpiR-like"/>
</dbReference>
<reference evidence="6" key="1">
    <citation type="submission" date="2020-12" db="EMBL/GenBank/DDBJ databases">
        <title>Vagococcus allomyrinae sp. nov. and Enterococcus lavae sp. nov., isolated from the larvae of Allomyrina dichotoma.</title>
        <authorList>
            <person name="Lee S.D."/>
        </authorList>
    </citation>
    <scope>NUCLEOTIDE SEQUENCE</scope>
    <source>
        <strain evidence="6">BWB3-3</strain>
    </source>
</reference>
<dbReference type="SUPFAM" id="SSF53697">
    <property type="entry name" value="SIS domain"/>
    <property type="match status" value="1"/>
</dbReference>
<dbReference type="InterPro" id="IPR046348">
    <property type="entry name" value="SIS_dom_sf"/>
</dbReference>
<evidence type="ECO:0000313" key="6">
    <source>
        <dbReference type="EMBL" id="MBP1042628.1"/>
    </source>
</evidence>
<dbReference type="PROSITE" id="PS51071">
    <property type="entry name" value="HTH_RPIR"/>
    <property type="match status" value="1"/>
</dbReference>